<feature type="transmembrane region" description="Helical" evidence="1">
    <location>
        <begin position="114"/>
        <end position="131"/>
    </location>
</feature>
<protein>
    <submittedName>
        <fullName evidence="3">CPBP family intramembrane metalloprotease</fullName>
    </submittedName>
</protein>
<feature type="domain" description="CAAX prenyl protease 2/Lysostaphin resistance protein A-like" evidence="2">
    <location>
        <begin position="119"/>
        <end position="220"/>
    </location>
</feature>
<dbReference type="GO" id="GO:0008237">
    <property type="term" value="F:metallopeptidase activity"/>
    <property type="evidence" value="ECO:0007669"/>
    <property type="project" value="UniProtKB-KW"/>
</dbReference>
<dbReference type="InterPro" id="IPR003675">
    <property type="entry name" value="Rce1/LyrA-like_dom"/>
</dbReference>
<accession>A0A6I4VSJ6</accession>
<feature type="transmembrane region" description="Helical" evidence="1">
    <location>
        <begin position="179"/>
        <end position="200"/>
    </location>
</feature>
<keyword evidence="1" id="KW-0472">Membrane</keyword>
<organism evidence="3 4">
    <name type="scientific">Shimazuella alba</name>
    <dbReference type="NCBI Taxonomy" id="2690964"/>
    <lineage>
        <taxon>Bacteria</taxon>
        <taxon>Bacillati</taxon>
        <taxon>Bacillota</taxon>
        <taxon>Bacilli</taxon>
        <taxon>Bacillales</taxon>
        <taxon>Thermoactinomycetaceae</taxon>
        <taxon>Shimazuella</taxon>
    </lineage>
</organism>
<feature type="transmembrane region" description="Helical" evidence="1">
    <location>
        <begin position="7"/>
        <end position="26"/>
    </location>
</feature>
<dbReference type="GO" id="GO:0006508">
    <property type="term" value="P:proteolysis"/>
    <property type="evidence" value="ECO:0007669"/>
    <property type="project" value="UniProtKB-KW"/>
</dbReference>
<dbReference type="RefSeq" id="WP_160800748.1">
    <property type="nucleotide sequence ID" value="NZ_WUUL01000003.1"/>
</dbReference>
<reference evidence="3 4" key="1">
    <citation type="submission" date="2019-12" db="EMBL/GenBank/DDBJ databases">
        <title>Whole-genome analyses of novel actinobacteria.</title>
        <authorList>
            <person name="Sahin N."/>
            <person name="Saygin H."/>
        </authorList>
    </citation>
    <scope>NUCLEOTIDE SEQUENCE [LARGE SCALE GENOMIC DNA]</scope>
    <source>
        <strain evidence="3 4">KC615</strain>
    </source>
</reference>
<gene>
    <name evidence="3" type="ORF">GSM42_06585</name>
</gene>
<sequence>MKKISIEIWIYIFLTIGWTTICLLSANNLFKAISQGMPMLVAIGVVLFVRRKGKWKDFGMTRIGTAKGYLLTLLVVAMVAVSFSIAWVMGIVQLPVITKMEMNQWGRFVFLVKLYLQVGFILSPLLFAFAEEVGWRGYMQTRLLHEVGANKAIWITAGCWAIFHYPFFFLSNYTDSGNIWINVLLFTIMIFPLSFLLGWIRISSKSIWPVVLCHGLINYLRGFMDTLFYVKKSYWTYVTGESGIFTILVWTILAVIVYQFMKQKNKVL</sequence>
<keyword evidence="1" id="KW-1133">Transmembrane helix</keyword>
<evidence type="ECO:0000256" key="1">
    <source>
        <dbReference type="SAM" id="Phobius"/>
    </source>
</evidence>
<name>A0A6I4VSJ6_9BACL</name>
<evidence type="ECO:0000259" key="2">
    <source>
        <dbReference type="Pfam" id="PF02517"/>
    </source>
</evidence>
<proteinExistence type="predicted"/>
<keyword evidence="1" id="KW-0812">Transmembrane</keyword>
<comment type="caution">
    <text evidence="3">The sequence shown here is derived from an EMBL/GenBank/DDBJ whole genome shotgun (WGS) entry which is preliminary data.</text>
</comment>
<keyword evidence="4" id="KW-1185">Reference proteome</keyword>
<keyword evidence="3" id="KW-0378">Hydrolase</keyword>
<evidence type="ECO:0000313" key="3">
    <source>
        <dbReference type="EMBL" id="MXQ53401.1"/>
    </source>
</evidence>
<dbReference type="AlphaFoldDB" id="A0A6I4VSJ6"/>
<feature type="transmembrane region" description="Helical" evidence="1">
    <location>
        <begin position="152"/>
        <end position="173"/>
    </location>
</feature>
<dbReference type="Proteomes" id="UP000430692">
    <property type="component" value="Unassembled WGS sequence"/>
</dbReference>
<dbReference type="EMBL" id="WUUL01000003">
    <property type="protein sequence ID" value="MXQ53401.1"/>
    <property type="molecule type" value="Genomic_DNA"/>
</dbReference>
<feature type="transmembrane region" description="Helical" evidence="1">
    <location>
        <begin position="32"/>
        <end position="49"/>
    </location>
</feature>
<evidence type="ECO:0000313" key="4">
    <source>
        <dbReference type="Proteomes" id="UP000430692"/>
    </source>
</evidence>
<dbReference type="PANTHER" id="PTHR35797:SF1">
    <property type="entry name" value="PROTEASE"/>
    <property type="match status" value="1"/>
</dbReference>
<feature type="transmembrane region" description="Helical" evidence="1">
    <location>
        <begin position="207"/>
        <end position="224"/>
    </location>
</feature>
<keyword evidence="3" id="KW-0482">Metalloprotease</keyword>
<feature type="transmembrane region" description="Helical" evidence="1">
    <location>
        <begin position="70"/>
        <end position="94"/>
    </location>
</feature>
<keyword evidence="3" id="KW-0645">Protease</keyword>
<dbReference type="GO" id="GO:0004175">
    <property type="term" value="F:endopeptidase activity"/>
    <property type="evidence" value="ECO:0007669"/>
    <property type="project" value="UniProtKB-ARBA"/>
</dbReference>
<dbReference type="PANTHER" id="PTHR35797">
    <property type="entry name" value="PROTEASE-RELATED"/>
    <property type="match status" value="1"/>
</dbReference>
<dbReference type="Pfam" id="PF02517">
    <property type="entry name" value="Rce1-like"/>
    <property type="match status" value="1"/>
</dbReference>
<feature type="transmembrane region" description="Helical" evidence="1">
    <location>
        <begin position="244"/>
        <end position="261"/>
    </location>
</feature>
<dbReference type="GO" id="GO:0080120">
    <property type="term" value="P:CAAX-box protein maturation"/>
    <property type="evidence" value="ECO:0007669"/>
    <property type="project" value="UniProtKB-ARBA"/>
</dbReference>
<dbReference type="InterPro" id="IPR042150">
    <property type="entry name" value="MmRce1-like"/>
</dbReference>